<dbReference type="InterPro" id="IPR036188">
    <property type="entry name" value="FAD/NAD-bd_sf"/>
</dbReference>
<dbReference type="InterPro" id="IPR050281">
    <property type="entry name" value="Flavin_monoamine_oxidase"/>
</dbReference>
<keyword evidence="7" id="KW-0073">Auxin biosynthesis</keyword>
<dbReference type="EMBL" id="AONH01000001">
    <property type="protein sequence ID" value="KGM89425.1"/>
    <property type="molecule type" value="Genomic_DNA"/>
</dbReference>
<evidence type="ECO:0000259" key="10">
    <source>
        <dbReference type="Pfam" id="PF01593"/>
    </source>
</evidence>
<dbReference type="SUPFAM" id="SSF54373">
    <property type="entry name" value="FAD-linked reductases, C-terminal domain"/>
    <property type="match status" value="1"/>
</dbReference>
<reference evidence="11 12" key="1">
    <citation type="submission" date="2013-01" db="EMBL/GenBank/DDBJ databases">
        <authorList>
            <person name="Fiebig A."/>
            <person name="Goeker M."/>
            <person name="Klenk H.-P.P."/>
        </authorList>
    </citation>
    <scope>NUCLEOTIDE SEQUENCE [LARGE SCALE GENOMIC DNA]</scope>
    <source>
        <strain evidence="11 12">DSM 17069</strain>
    </source>
</reference>
<dbReference type="InterPro" id="IPR001613">
    <property type="entry name" value="Flavin_amine_oxidase"/>
</dbReference>
<evidence type="ECO:0000256" key="1">
    <source>
        <dbReference type="ARBA" id="ARBA00001974"/>
    </source>
</evidence>
<sequence>MGALTGPPAADAMSRGVGRRAVLAGLGALACTTGHAAAQSGKRTVVIGAGLAGLSAARALHDAGHAVTILEASPRVGGRIRTSRHWPDLPIDLGASWIHGQRDNPLTDLARQSGARMVATSYHAAILLAQDGSEIDPDMRPANTLLRRALAATERRSRDISVMQALEAAPEWQSADADLRRLVLYLINSTLEQEYASPARLLSAWYGDEGEEFGGADVLFPDGFDRITTRLAQGLDVRLSSPVQEIVPGQVHLADGSRIAAERVICTLPLGVLQSGRVRFGAALTRERQAAIDGLRMGVLNKCVLRFDRIHWPRDVDWIGWLGPRPGFWGEWVSLAHTMAVPVLIGFNAADPATEIEGMSDRDTRAAAQDALRAMFGTGFPAPLDSQITRWGQEPLSRGSYSYNAVGTGPATRRALAGSDWDGQLWFAGEACSVGHFGTAHGAVLTGRDVARAILKDG</sequence>
<evidence type="ECO:0000256" key="2">
    <source>
        <dbReference type="ARBA" id="ARBA00004814"/>
    </source>
</evidence>
<evidence type="ECO:0000313" key="11">
    <source>
        <dbReference type="EMBL" id="KGM89425.1"/>
    </source>
</evidence>
<dbReference type="PANTHER" id="PTHR10742">
    <property type="entry name" value="FLAVIN MONOAMINE OXIDASE"/>
    <property type="match status" value="1"/>
</dbReference>
<dbReference type="Gene3D" id="3.90.660.10">
    <property type="match status" value="1"/>
</dbReference>
<comment type="similarity">
    <text evidence="3">Belongs to the tryptophan 2-monooxygenase family.</text>
</comment>
<protein>
    <recommendedName>
        <fullName evidence="5">Tryptophan 2-monooxygenase</fullName>
        <ecNumber evidence="4">1.13.12.3</ecNumber>
    </recommendedName>
</protein>
<evidence type="ECO:0000313" key="12">
    <source>
        <dbReference type="Proteomes" id="UP000030021"/>
    </source>
</evidence>
<dbReference type="STRING" id="215743.ROSMUCSMR3_02255"/>
<dbReference type="InterPro" id="IPR002937">
    <property type="entry name" value="Amino_oxidase"/>
</dbReference>
<dbReference type="PRINTS" id="PR00757">
    <property type="entry name" value="AMINEOXDASEF"/>
</dbReference>
<dbReference type="eggNOG" id="COG1231">
    <property type="taxonomic scope" value="Bacteria"/>
</dbReference>
<feature type="binding site" evidence="9">
    <location>
        <position position="243"/>
    </location>
    <ligand>
        <name>FAD</name>
        <dbReference type="ChEBI" id="CHEBI:57692"/>
    </ligand>
</feature>
<evidence type="ECO:0000256" key="8">
    <source>
        <dbReference type="ARBA" id="ARBA00047321"/>
    </source>
</evidence>
<gene>
    <name evidence="11" type="ORF">rosmuc_00015</name>
</gene>
<dbReference type="GO" id="GO:0050361">
    <property type="term" value="F:tryptophan 2-monooxygenase activity"/>
    <property type="evidence" value="ECO:0007669"/>
    <property type="project" value="UniProtKB-EC"/>
</dbReference>
<dbReference type="Gene3D" id="3.50.50.60">
    <property type="entry name" value="FAD/NAD(P)-binding domain"/>
    <property type="match status" value="1"/>
</dbReference>
<comment type="caution">
    <text evidence="11">The sequence shown here is derived from an EMBL/GenBank/DDBJ whole genome shotgun (WGS) entry which is preliminary data.</text>
</comment>
<organism evidence="11 12">
    <name type="scientific">Roseovarius mucosus DSM 17069</name>
    <dbReference type="NCBI Taxonomy" id="1288298"/>
    <lineage>
        <taxon>Bacteria</taxon>
        <taxon>Pseudomonadati</taxon>
        <taxon>Pseudomonadota</taxon>
        <taxon>Alphaproteobacteria</taxon>
        <taxon>Rhodobacterales</taxon>
        <taxon>Roseobacteraceae</taxon>
        <taxon>Roseovarius</taxon>
    </lineage>
</organism>
<feature type="domain" description="Amine oxidase" evidence="10">
    <location>
        <begin position="51"/>
        <end position="455"/>
    </location>
</feature>
<evidence type="ECO:0000256" key="5">
    <source>
        <dbReference type="ARBA" id="ARBA00017871"/>
    </source>
</evidence>
<evidence type="ECO:0000256" key="3">
    <source>
        <dbReference type="ARBA" id="ARBA00005833"/>
    </source>
</evidence>
<dbReference type="AlphaFoldDB" id="A0A0A0HQ99"/>
<dbReference type="PATRIC" id="fig|1288298.3.peg.15"/>
<keyword evidence="6" id="KW-0560">Oxidoreductase</keyword>
<evidence type="ECO:0000256" key="4">
    <source>
        <dbReference type="ARBA" id="ARBA00012535"/>
    </source>
</evidence>
<proteinExistence type="inferred from homology"/>
<evidence type="ECO:0000256" key="6">
    <source>
        <dbReference type="ARBA" id="ARBA00023002"/>
    </source>
</evidence>
<evidence type="ECO:0000256" key="9">
    <source>
        <dbReference type="PIRSR" id="PIRSR601613-1"/>
    </source>
</evidence>
<comment type="catalytic activity">
    <reaction evidence="8">
        <text>L-tryptophan + O2 = indole-3-acetamide + CO2 + H2O</text>
        <dbReference type="Rhea" id="RHEA:16165"/>
        <dbReference type="ChEBI" id="CHEBI:15377"/>
        <dbReference type="ChEBI" id="CHEBI:15379"/>
        <dbReference type="ChEBI" id="CHEBI:16031"/>
        <dbReference type="ChEBI" id="CHEBI:16526"/>
        <dbReference type="ChEBI" id="CHEBI:57912"/>
        <dbReference type="EC" id="1.13.12.3"/>
    </reaction>
</comment>
<dbReference type="SUPFAM" id="SSF51905">
    <property type="entry name" value="FAD/NAD(P)-binding domain"/>
    <property type="match status" value="1"/>
</dbReference>
<dbReference type="RefSeq" id="WP_245875234.1">
    <property type="nucleotide sequence ID" value="NZ_KN293991.1"/>
</dbReference>
<accession>A0A0A0HQ99</accession>
<dbReference type="HOGENOM" id="CLU_004498_10_3_5"/>
<dbReference type="PANTHER" id="PTHR10742:SF410">
    <property type="entry name" value="LYSINE-SPECIFIC HISTONE DEMETHYLASE 2"/>
    <property type="match status" value="1"/>
</dbReference>
<feature type="binding site" evidence="9">
    <location>
        <begin position="71"/>
        <end position="72"/>
    </location>
    <ligand>
        <name>FAD</name>
        <dbReference type="ChEBI" id="CHEBI:57692"/>
    </ligand>
</feature>
<dbReference type="Pfam" id="PF01593">
    <property type="entry name" value="Amino_oxidase"/>
    <property type="match status" value="1"/>
</dbReference>
<evidence type="ECO:0000256" key="7">
    <source>
        <dbReference type="ARBA" id="ARBA00023070"/>
    </source>
</evidence>
<feature type="binding site" evidence="9">
    <location>
        <position position="347"/>
    </location>
    <ligand>
        <name>substrate</name>
    </ligand>
</feature>
<dbReference type="GO" id="GO:0009851">
    <property type="term" value="P:auxin biosynthetic process"/>
    <property type="evidence" value="ECO:0007669"/>
    <property type="project" value="UniProtKB-KW"/>
</dbReference>
<comment type="pathway">
    <text evidence="2">Plant hormone metabolism; auxin biosynthesis.</text>
</comment>
<name>A0A0A0HQ99_9RHOB</name>
<dbReference type="Proteomes" id="UP000030021">
    <property type="component" value="Unassembled WGS sequence"/>
</dbReference>
<comment type="cofactor">
    <cofactor evidence="1">
        <name>FAD</name>
        <dbReference type="ChEBI" id="CHEBI:57692"/>
    </cofactor>
</comment>
<dbReference type="EC" id="1.13.12.3" evidence="4"/>